<gene>
    <name evidence="1" type="ORF">KL86DYS2_13139</name>
</gene>
<proteinExistence type="predicted"/>
<sequence length="183" mass="21707">MNETIKNIFKETVQCYNQILSKYYPAHNSNGFIERNLTFNFSSCYRKAYPKSIIWQEACLAGREHIDTLVIDEESKAVILIEAKRLQGENKKESLLRDYERITNKDININGLADINSEDYSLYALMIFDVWVSKKTNEKDNRYKRLHEILPKGETNYVEEVSFNKDWDMKETYHLAYILKKLK</sequence>
<organism evidence="1">
    <name type="scientific">uncultured Dysgonomonas sp</name>
    <dbReference type="NCBI Taxonomy" id="206096"/>
    <lineage>
        <taxon>Bacteria</taxon>
        <taxon>Pseudomonadati</taxon>
        <taxon>Bacteroidota</taxon>
        <taxon>Bacteroidia</taxon>
        <taxon>Bacteroidales</taxon>
        <taxon>Dysgonomonadaceae</taxon>
        <taxon>Dysgonomonas</taxon>
        <taxon>environmental samples</taxon>
    </lineage>
</organism>
<protein>
    <submittedName>
        <fullName evidence="1">Uncharacterized protein</fullName>
    </submittedName>
</protein>
<accession>A0A212K6E8</accession>
<dbReference type="AlphaFoldDB" id="A0A212K6E8"/>
<dbReference type="RefSeq" id="WP_296951602.1">
    <property type="nucleotide sequence ID" value="NZ_LT599021.1"/>
</dbReference>
<evidence type="ECO:0000313" key="1">
    <source>
        <dbReference type="EMBL" id="SBW07299.1"/>
    </source>
</evidence>
<name>A0A212K6E8_9BACT</name>
<reference evidence="1" key="1">
    <citation type="submission" date="2016-04" db="EMBL/GenBank/DDBJ databases">
        <authorList>
            <person name="Evans L.H."/>
            <person name="Alamgir A."/>
            <person name="Owens N."/>
            <person name="Weber N.D."/>
            <person name="Virtaneva K."/>
            <person name="Barbian K."/>
            <person name="Babar A."/>
            <person name="Rosenke K."/>
        </authorList>
    </citation>
    <scope>NUCLEOTIDE SEQUENCE</scope>
    <source>
        <strain evidence="1">86-2</strain>
    </source>
</reference>
<dbReference type="EMBL" id="FLUL01000001">
    <property type="protein sequence ID" value="SBW07299.1"/>
    <property type="molecule type" value="Genomic_DNA"/>
</dbReference>